<dbReference type="SUPFAM" id="SSF52540">
    <property type="entry name" value="P-loop containing nucleoside triphosphate hydrolases"/>
    <property type="match status" value="1"/>
</dbReference>
<dbReference type="PANTHER" id="PTHR11702">
    <property type="entry name" value="DEVELOPMENTALLY REGULATED GTP-BINDING PROTEIN-RELATED"/>
    <property type="match status" value="1"/>
</dbReference>
<evidence type="ECO:0000256" key="2">
    <source>
        <dbReference type="ARBA" id="ARBA00023134"/>
    </source>
</evidence>
<dbReference type="OrthoDB" id="347018at2759"/>
<dbReference type="GO" id="GO:0042254">
    <property type="term" value="P:ribosome biogenesis"/>
    <property type="evidence" value="ECO:0007669"/>
    <property type="project" value="UniProtKB-UniRule"/>
</dbReference>
<dbReference type="PROSITE" id="PS51883">
    <property type="entry name" value="OBG"/>
    <property type="match status" value="1"/>
</dbReference>
<evidence type="ECO:0008006" key="7">
    <source>
        <dbReference type="Google" id="ProtNLM"/>
    </source>
</evidence>
<dbReference type="Gene3D" id="2.70.210.12">
    <property type="entry name" value="GTP1/OBG domain"/>
    <property type="match status" value="1"/>
</dbReference>
<dbReference type="InterPro" id="IPR036726">
    <property type="entry name" value="GTP1_OBG_dom_sf"/>
</dbReference>
<dbReference type="PANTHER" id="PTHR11702:SF31">
    <property type="entry name" value="MITOCHONDRIAL RIBOSOME-ASSOCIATED GTPASE 2"/>
    <property type="match status" value="1"/>
</dbReference>
<dbReference type="GO" id="GO:0005739">
    <property type="term" value="C:mitochondrion"/>
    <property type="evidence" value="ECO:0007669"/>
    <property type="project" value="TreeGrafter"/>
</dbReference>
<dbReference type="SUPFAM" id="SSF82051">
    <property type="entry name" value="Obg GTP-binding protein N-terminal domain"/>
    <property type="match status" value="1"/>
</dbReference>
<feature type="domain" description="Obg" evidence="4">
    <location>
        <begin position="43"/>
        <end position="227"/>
    </location>
</feature>
<gene>
    <name evidence="5" type="ORF">P879_02853</name>
</gene>
<dbReference type="AlphaFoldDB" id="A0A8T0CZJ5"/>
<evidence type="ECO:0000313" key="6">
    <source>
        <dbReference type="Proteomes" id="UP000699462"/>
    </source>
</evidence>
<feature type="domain" description="OBG-type G" evidence="3">
    <location>
        <begin position="228"/>
        <end position="466"/>
    </location>
</feature>
<dbReference type="EMBL" id="JTDF01022012">
    <property type="protein sequence ID" value="KAF8561070.1"/>
    <property type="molecule type" value="Genomic_DNA"/>
</dbReference>
<dbReference type="Proteomes" id="UP000699462">
    <property type="component" value="Unassembled WGS sequence"/>
</dbReference>
<evidence type="ECO:0000313" key="5">
    <source>
        <dbReference type="EMBL" id="KAF8561070.1"/>
    </source>
</evidence>
<organism evidence="5 6">
    <name type="scientific">Paragonimus westermani</name>
    <dbReference type="NCBI Taxonomy" id="34504"/>
    <lineage>
        <taxon>Eukaryota</taxon>
        <taxon>Metazoa</taxon>
        <taxon>Spiralia</taxon>
        <taxon>Lophotrochozoa</taxon>
        <taxon>Platyhelminthes</taxon>
        <taxon>Trematoda</taxon>
        <taxon>Digenea</taxon>
        <taxon>Plagiorchiida</taxon>
        <taxon>Troglotremata</taxon>
        <taxon>Troglotrematidae</taxon>
        <taxon>Paragonimus</taxon>
    </lineage>
</organism>
<dbReference type="InterPro" id="IPR027417">
    <property type="entry name" value="P-loop_NTPase"/>
</dbReference>
<name>A0A8T0CZJ5_9TREM</name>
<dbReference type="InterPro" id="IPR045086">
    <property type="entry name" value="OBG_GTPase"/>
</dbReference>
<keyword evidence="1" id="KW-0547">Nucleotide-binding</keyword>
<evidence type="ECO:0000259" key="3">
    <source>
        <dbReference type="PROSITE" id="PS51710"/>
    </source>
</evidence>
<dbReference type="InterPro" id="IPR006073">
    <property type="entry name" value="GTP-bd"/>
</dbReference>
<evidence type="ECO:0000259" key="4">
    <source>
        <dbReference type="PROSITE" id="PS51883"/>
    </source>
</evidence>
<proteinExistence type="predicted"/>
<reference evidence="5 6" key="1">
    <citation type="submission" date="2019-07" db="EMBL/GenBank/DDBJ databases">
        <title>Annotation for the trematode Paragonimus westermani.</title>
        <authorList>
            <person name="Choi Y.-J."/>
        </authorList>
    </citation>
    <scope>NUCLEOTIDE SEQUENCE [LARGE SCALE GENOMIC DNA]</scope>
    <source>
        <strain evidence="5">180907_Pwestermani</strain>
    </source>
</reference>
<dbReference type="PROSITE" id="PS51710">
    <property type="entry name" value="G_OBG"/>
    <property type="match status" value="1"/>
</dbReference>
<dbReference type="PRINTS" id="PR00326">
    <property type="entry name" value="GTP1OBG"/>
</dbReference>
<dbReference type="InterPro" id="IPR006169">
    <property type="entry name" value="GTP1_OBG_dom"/>
</dbReference>
<keyword evidence="2" id="KW-0342">GTP-binding</keyword>
<dbReference type="GO" id="GO:0003924">
    <property type="term" value="F:GTPase activity"/>
    <property type="evidence" value="ECO:0007669"/>
    <property type="project" value="InterPro"/>
</dbReference>
<dbReference type="Pfam" id="PF01926">
    <property type="entry name" value="MMR_HSR1"/>
    <property type="match status" value="1"/>
</dbReference>
<protein>
    <recommendedName>
        <fullName evidence="7">GTP-binding protein</fullName>
    </recommendedName>
</protein>
<evidence type="ECO:0000256" key="1">
    <source>
        <dbReference type="ARBA" id="ARBA00022741"/>
    </source>
</evidence>
<comment type="caution">
    <text evidence="5">The sequence shown here is derived from an EMBL/GenBank/DDBJ whole genome shotgun (WGS) entry which is preliminary data.</text>
</comment>
<dbReference type="Gene3D" id="3.40.50.300">
    <property type="entry name" value="P-loop containing nucleotide triphosphate hydrolases"/>
    <property type="match status" value="1"/>
</dbReference>
<dbReference type="InterPro" id="IPR031167">
    <property type="entry name" value="G_OBG"/>
</dbReference>
<dbReference type="Pfam" id="PF01018">
    <property type="entry name" value="GTP1_OBG"/>
    <property type="match status" value="1"/>
</dbReference>
<accession>A0A8T0CZJ5</accession>
<dbReference type="GO" id="GO:0005525">
    <property type="term" value="F:GTP binding"/>
    <property type="evidence" value="ECO:0007669"/>
    <property type="project" value="UniProtKB-KW"/>
</dbReference>
<keyword evidence="6" id="KW-1185">Reference proteome</keyword>
<sequence length="466" mass="50021">MYKRFVWTSTISRVALSTLRPDSVQQAGLMNGLKSRAPGCTPRKFVNMKRMVVEAGHGGDGCVAFDRLFCNPKGGPSGGDGGNGGHIILQASQHVTDLSHLQSIVRGRDGINGYPSNCHGANAEHTYLQVPLGTDVYSLDDSTDSIENVSTSLAAGLLTSIGSLEEDAAFLIVARGGAGGKGNAFLTAAADAALTSRTRSDRNTPLRIAERGARGECHRLLLRMSRLAHLGLVGAPNAGKSTLLRRLTRARPKVAPYAFTTLKPHLGVLTVPTLPVQATNSSDSLVNDLQSGPMNYDITVADLPGIIHGAAEHNTGLGVEFLSLISDCRLLVYVVDIGTLWLTNNLSSISDWRPLLRDEVVELLATLKHELTVFDVQLGHPSRCLVVGTKLDLIFPTPTVSESDSRYQHILNALTEEVTAAARNAEVLSDDDNSSDRVVLISARRGDNVSTLIRRIQLWTQPLCVE</sequence>